<keyword evidence="5" id="KW-0217">Developmental protein</keyword>
<evidence type="ECO:0000256" key="8">
    <source>
        <dbReference type="ARBA" id="ARBA00022771"/>
    </source>
</evidence>
<dbReference type="PROSITE" id="PS51915">
    <property type="entry name" value="ZAD"/>
    <property type="match status" value="1"/>
</dbReference>
<dbReference type="InterPro" id="IPR050331">
    <property type="entry name" value="Zinc_finger"/>
</dbReference>
<dbReference type="AlphaFoldDB" id="A0A922CM21"/>
<evidence type="ECO:0000259" key="15">
    <source>
        <dbReference type="PROSITE" id="PS50157"/>
    </source>
</evidence>
<evidence type="ECO:0000256" key="12">
    <source>
        <dbReference type="PROSITE-ProRule" id="PRU00042"/>
    </source>
</evidence>
<comment type="subcellular location">
    <subcellularLocation>
        <location evidence="2">Nucleus</location>
    </subcellularLocation>
</comment>
<feature type="binding site" evidence="13">
    <location>
        <position position="7"/>
    </location>
    <ligand>
        <name>Zn(2+)</name>
        <dbReference type="ChEBI" id="CHEBI:29105"/>
    </ligand>
</feature>
<feature type="domain" description="C2H2-type" evidence="15">
    <location>
        <begin position="418"/>
        <end position="445"/>
    </location>
</feature>
<keyword evidence="11" id="KW-0539">Nucleus</keyword>
<dbReference type="InterPro" id="IPR036236">
    <property type="entry name" value="Znf_C2H2_sf"/>
</dbReference>
<dbReference type="GO" id="GO:0035282">
    <property type="term" value="P:segmentation"/>
    <property type="evidence" value="ECO:0007669"/>
    <property type="project" value="UniProtKB-KW"/>
</dbReference>
<keyword evidence="6 13" id="KW-0479">Metal-binding</keyword>
<feature type="domain" description="C2H2-type" evidence="15">
    <location>
        <begin position="390"/>
        <end position="417"/>
    </location>
</feature>
<sequence>MDWQLTCRVCLESGDMVSLFDWDENNEQLSDKYTYCCGVEVNKNDTLPTLICLNCVDKLTFAYQFKQQCLTSNDTLKECLEEFKKSSAAVTANSSKETETITIKQENGMMLQYELPVEHDPHGQWSRNIVKSPVKTVVTKGPGPRKRGRPRKYPNQQGGIEISPYQRKKPKQPAKEPDSLTTLLANGGLEGTLKEEPADVDDEPFGGGGDFPDDDPDFVPDGDSEGEGLKDEELHLREHSQPRKRGRPRKAPKEPKQKPKEEDGEDVLLKETILAFSEPIPDHILNPKPKKKYPQQKKKYVYEKTHTCETCGSSFTSNASLQAHIRRHLGIKPFVCSVCGFACVMKEALKRHMLRHTGERPYKCRICDRRFGDYGTRQKHERLHMGIRPYQCSLCGKSFTYSYVLANHMLTHTGEKKYSCGPCNKKFTKAHHLKYHNKVHHKELYIQQQLEQEAKKMRRQMNVTGISGVISGQIVDGTLQFIQANSEDGEQDNQMQVVEEHQNQDDDEKETDRAVASMQAVVLDEDFCIRTNDK</sequence>
<evidence type="ECO:0000256" key="2">
    <source>
        <dbReference type="ARBA" id="ARBA00004123"/>
    </source>
</evidence>
<dbReference type="InterPro" id="IPR017956">
    <property type="entry name" value="AT_hook_DNA-bd_motif"/>
</dbReference>
<keyword evidence="5" id="KW-0302">Gap protein</keyword>
<dbReference type="PROSITE" id="PS50157">
    <property type="entry name" value="ZINC_FINGER_C2H2_2"/>
    <property type="match status" value="5"/>
</dbReference>
<evidence type="ECO:0000313" key="17">
    <source>
        <dbReference type="EMBL" id="KAG6451207.1"/>
    </source>
</evidence>
<keyword evidence="10" id="KW-0238">DNA-binding</keyword>
<dbReference type="OrthoDB" id="8922241at2759"/>
<proteinExistence type="inferred from homology"/>
<feature type="domain" description="ZAD" evidence="16">
    <location>
        <begin position="5"/>
        <end position="79"/>
    </location>
</feature>
<dbReference type="FunFam" id="3.30.160.60:FF:000123">
    <property type="entry name" value="transcriptional repressor CTCF isoform X1"/>
    <property type="match status" value="1"/>
</dbReference>
<dbReference type="Pfam" id="PF00096">
    <property type="entry name" value="zf-C2H2"/>
    <property type="match status" value="3"/>
</dbReference>
<dbReference type="GO" id="GO:0010468">
    <property type="term" value="P:regulation of gene expression"/>
    <property type="evidence" value="ECO:0007669"/>
    <property type="project" value="TreeGrafter"/>
</dbReference>
<evidence type="ECO:0000256" key="6">
    <source>
        <dbReference type="ARBA" id="ARBA00022723"/>
    </source>
</evidence>
<comment type="caution">
    <text evidence="17">The sequence shown here is derived from an EMBL/GenBank/DDBJ whole genome shotgun (WGS) entry which is preliminary data.</text>
</comment>
<feature type="compositionally biased region" description="Basic residues" evidence="14">
    <location>
        <begin position="143"/>
        <end position="152"/>
    </location>
</feature>
<evidence type="ECO:0000256" key="9">
    <source>
        <dbReference type="ARBA" id="ARBA00022833"/>
    </source>
</evidence>
<keyword evidence="7" id="KW-0677">Repeat</keyword>
<feature type="domain" description="C2H2-type" evidence="15">
    <location>
        <begin position="362"/>
        <end position="389"/>
    </location>
</feature>
<dbReference type="GO" id="GO:1990837">
    <property type="term" value="F:sequence-specific double-stranded DNA binding"/>
    <property type="evidence" value="ECO:0007669"/>
    <property type="project" value="UniProtKB-ARBA"/>
</dbReference>
<keyword evidence="9 13" id="KW-0862">Zinc</keyword>
<evidence type="ECO:0000256" key="1">
    <source>
        <dbReference type="ARBA" id="ARBA00003983"/>
    </source>
</evidence>
<feature type="binding site" evidence="13">
    <location>
        <position position="55"/>
    </location>
    <ligand>
        <name>Zn(2+)</name>
        <dbReference type="ChEBI" id="CHEBI:29105"/>
    </ligand>
</feature>
<evidence type="ECO:0000313" key="18">
    <source>
        <dbReference type="Proteomes" id="UP000791440"/>
    </source>
</evidence>
<dbReference type="PROSITE" id="PS00028">
    <property type="entry name" value="ZINC_FINGER_C2H2_1"/>
    <property type="match status" value="5"/>
</dbReference>
<feature type="binding site" evidence="13">
    <location>
        <position position="10"/>
    </location>
    <ligand>
        <name>Zn(2+)</name>
        <dbReference type="ChEBI" id="CHEBI:29105"/>
    </ligand>
</feature>
<dbReference type="GO" id="GO:0008270">
    <property type="term" value="F:zinc ion binding"/>
    <property type="evidence" value="ECO:0007669"/>
    <property type="project" value="UniProtKB-UniRule"/>
</dbReference>
<comment type="similarity">
    <text evidence="3">Belongs to the hunchback C2H2-type zinc-finger protein family.</text>
</comment>
<reference evidence="17" key="2">
    <citation type="submission" date="2020-12" db="EMBL/GenBank/DDBJ databases">
        <authorList>
            <person name="Kanost M."/>
        </authorList>
    </citation>
    <scope>NUCLEOTIDE SEQUENCE</scope>
</reference>
<dbReference type="Pfam" id="PF07776">
    <property type="entry name" value="zf-AD"/>
    <property type="match status" value="1"/>
</dbReference>
<dbReference type="SMART" id="SM00355">
    <property type="entry name" value="ZnF_C2H2"/>
    <property type="match status" value="5"/>
</dbReference>
<keyword evidence="18" id="KW-1185">Reference proteome</keyword>
<dbReference type="SMART" id="SM00384">
    <property type="entry name" value="AT_hook"/>
    <property type="match status" value="2"/>
</dbReference>
<dbReference type="InterPro" id="IPR012934">
    <property type="entry name" value="Znf_AD"/>
</dbReference>
<dbReference type="Gene3D" id="3.40.1800.20">
    <property type="match status" value="1"/>
</dbReference>
<evidence type="ECO:0000256" key="4">
    <source>
        <dbReference type="ARBA" id="ARBA00013638"/>
    </source>
</evidence>
<protein>
    <recommendedName>
        <fullName evidence="4">Protein hunchback</fullName>
    </recommendedName>
</protein>
<name>A0A922CM21_MANSE</name>
<dbReference type="SUPFAM" id="SSF57667">
    <property type="entry name" value="beta-beta-alpha zinc fingers"/>
    <property type="match status" value="3"/>
</dbReference>
<feature type="binding site" evidence="13">
    <location>
        <position position="52"/>
    </location>
    <ligand>
        <name>Zn(2+)</name>
        <dbReference type="ChEBI" id="CHEBI:29105"/>
    </ligand>
</feature>
<evidence type="ECO:0000256" key="14">
    <source>
        <dbReference type="SAM" id="MobiDB-lite"/>
    </source>
</evidence>
<dbReference type="PANTHER" id="PTHR16515">
    <property type="entry name" value="PR DOMAIN ZINC FINGER PROTEIN"/>
    <property type="match status" value="1"/>
</dbReference>
<evidence type="ECO:0000259" key="16">
    <source>
        <dbReference type="PROSITE" id="PS51915"/>
    </source>
</evidence>
<comment type="function">
    <text evidence="1">Gap class segmentation protein that controls development of head structures.</text>
</comment>
<dbReference type="Gene3D" id="3.30.160.60">
    <property type="entry name" value="Classic Zinc Finger"/>
    <property type="match status" value="5"/>
</dbReference>
<dbReference type="InterPro" id="IPR013087">
    <property type="entry name" value="Znf_C2H2_type"/>
</dbReference>
<feature type="region of interest" description="Disordered" evidence="14">
    <location>
        <begin position="122"/>
        <end position="266"/>
    </location>
</feature>
<feature type="compositionally biased region" description="Basic and acidic residues" evidence="14">
    <location>
        <begin position="251"/>
        <end position="261"/>
    </location>
</feature>
<reference evidence="17" key="1">
    <citation type="journal article" date="2016" name="Insect Biochem. Mol. Biol.">
        <title>Multifaceted biological insights from a draft genome sequence of the tobacco hornworm moth, Manduca sexta.</title>
        <authorList>
            <person name="Kanost M.R."/>
            <person name="Arrese E.L."/>
            <person name="Cao X."/>
            <person name="Chen Y.R."/>
            <person name="Chellapilla S."/>
            <person name="Goldsmith M.R."/>
            <person name="Grosse-Wilde E."/>
            <person name="Heckel D.G."/>
            <person name="Herndon N."/>
            <person name="Jiang H."/>
            <person name="Papanicolaou A."/>
            <person name="Qu J."/>
            <person name="Soulages J.L."/>
            <person name="Vogel H."/>
            <person name="Walters J."/>
            <person name="Waterhouse R.M."/>
            <person name="Ahn S.J."/>
            <person name="Almeida F.C."/>
            <person name="An C."/>
            <person name="Aqrawi P."/>
            <person name="Bretschneider A."/>
            <person name="Bryant W.B."/>
            <person name="Bucks S."/>
            <person name="Chao H."/>
            <person name="Chevignon G."/>
            <person name="Christen J.M."/>
            <person name="Clarke D.F."/>
            <person name="Dittmer N.T."/>
            <person name="Ferguson L.C.F."/>
            <person name="Garavelou S."/>
            <person name="Gordon K.H.J."/>
            <person name="Gunaratna R.T."/>
            <person name="Han Y."/>
            <person name="Hauser F."/>
            <person name="He Y."/>
            <person name="Heidel-Fischer H."/>
            <person name="Hirsh A."/>
            <person name="Hu Y."/>
            <person name="Jiang H."/>
            <person name="Kalra D."/>
            <person name="Klinner C."/>
            <person name="Konig C."/>
            <person name="Kovar C."/>
            <person name="Kroll A.R."/>
            <person name="Kuwar S.S."/>
            <person name="Lee S.L."/>
            <person name="Lehman R."/>
            <person name="Li K."/>
            <person name="Li Z."/>
            <person name="Liang H."/>
            <person name="Lovelace S."/>
            <person name="Lu Z."/>
            <person name="Mansfield J.H."/>
            <person name="McCulloch K.J."/>
            <person name="Mathew T."/>
            <person name="Morton B."/>
            <person name="Muzny D.M."/>
            <person name="Neunemann D."/>
            <person name="Ongeri F."/>
            <person name="Pauchet Y."/>
            <person name="Pu L.L."/>
            <person name="Pyrousis I."/>
            <person name="Rao X.J."/>
            <person name="Redding A."/>
            <person name="Roesel C."/>
            <person name="Sanchez-Gracia A."/>
            <person name="Schaack S."/>
            <person name="Shukla A."/>
            <person name="Tetreau G."/>
            <person name="Wang Y."/>
            <person name="Xiong G.H."/>
            <person name="Traut W."/>
            <person name="Walsh T.K."/>
            <person name="Worley K.C."/>
            <person name="Wu D."/>
            <person name="Wu W."/>
            <person name="Wu Y.Q."/>
            <person name="Zhang X."/>
            <person name="Zou Z."/>
            <person name="Zucker H."/>
            <person name="Briscoe A.D."/>
            <person name="Burmester T."/>
            <person name="Clem R.J."/>
            <person name="Feyereisen R."/>
            <person name="Grimmelikhuijzen C.J.P."/>
            <person name="Hamodrakas S.J."/>
            <person name="Hansson B.S."/>
            <person name="Huguet E."/>
            <person name="Jermiin L.S."/>
            <person name="Lan Q."/>
            <person name="Lehman H.K."/>
            <person name="Lorenzen M."/>
            <person name="Merzendorfer H."/>
            <person name="Michalopoulos I."/>
            <person name="Morton D.B."/>
            <person name="Muthukrishnan S."/>
            <person name="Oakeshott J.G."/>
            <person name="Palmer W."/>
            <person name="Park Y."/>
            <person name="Passarelli A.L."/>
            <person name="Rozas J."/>
            <person name="Schwartz L.M."/>
            <person name="Smith W."/>
            <person name="Southgate A."/>
            <person name="Vilcinskas A."/>
            <person name="Vogt R."/>
            <person name="Wang P."/>
            <person name="Werren J."/>
            <person name="Yu X.Q."/>
            <person name="Zhou J.J."/>
            <person name="Brown S.J."/>
            <person name="Scherer S.E."/>
            <person name="Richards S."/>
            <person name="Blissard G.W."/>
        </authorList>
    </citation>
    <scope>NUCLEOTIDE SEQUENCE</scope>
</reference>
<evidence type="ECO:0000256" key="3">
    <source>
        <dbReference type="ARBA" id="ARBA00007746"/>
    </source>
</evidence>
<dbReference type="Proteomes" id="UP000791440">
    <property type="component" value="Unassembled WGS sequence"/>
</dbReference>
<feature type="domain" description="C2H2-type" evidence="15">
    <location>
        <begin position="306"/>
        <end position="333"/>
    </location>
</feature>
<feature type="compositionally biased region" description="Basic and acidic residues" evidence="14">
    <location>
        <begin position="227"/>
        <end position="241"/>
    </location>
</feature>
<dbReference type="EMBL" id="JH668402">
    <property type="protein sequence ID" value="KAG6451207.1"/>
    <property type="molecule type" value="Genomic_DNA"/>
</dbReference>
<evidence type="ECO:0000256" key="5">
    <source>
        <dbReference type="ARBA" id="ARBA00022492"/>
    </source>
</evidence>
<dbReference type="GO" id="GO:0005634">
    <property type="term" value="C:nucleus"/>
    <property type="evidence" value="ECO:0007669"/>
    <property type="project" value="UniProtKB-SubCell"/>
</dbReference>
<evidence type="ECO:0000256" key="13">
    <source>
        <dbReference type="PROSITE-ProRule" id="PRU01263"/>
    </source>
</evidence>
<dbReference type="SMART" id="SM00868">
    <property type="entry name" value="zf-AD"/>
    <property type="match status" value="2"/>
</dbReference>
<feature type="compositionally biased region" description="Acidic residues" evidence="14">
    <location>
        <begin position="211"/>
        <end position="226"/>
    </location>
</feature>
<evidence type="ECO:0000256" key="10">
    <source>
        <dbReference type="ARBA" id="ARBA00023125"/>
    </source>
</evidence>
<organism evidence="17 18">
    <name type="scientific">Manduca sexta</name>
    <name type="common">Tobacco hawkmoth</name>
    <name type="synonym">Tobacco hornworm</name>
    <dbReference type="NCBI Taxonomy" id="7130"/>
    <lineage>
        <taxon>Eukaryota</taxon>
        <taxon>Metazoa</taxon>
        <taxon>Ecdysozoa</taxon>
        <taxon>Arthropoda</taxon>
        <taxon>Hexapoda</taxon>
        <taxon>Insecta</taxon>
        <taxon>Pterygota</taxon>
        <taxon>Neoptera</taxon>
        <taxon>Endopterygota</taxon>
        <taxon>Lepidoptera</taxon>
        <taxon>Glossata</taxon>
        <taxon>Ditrysia</taxon>
        <taxon>Bombycoidea</taxon>
        <taxon>Sphingidae</taxon>
        <taxon>Sphinginae</taxon>
        <taxon>Sphingini</taxon>
        <taxon>Manduca</taxon>
    </lineage>
</organism>
<dbReference type="FunFam" id="3.30.160.60:FF:000100">
    <property type="entry name" value="Zinc finger 45-like"/>
    <property type="match status" value="1"/>
</dbReference>
<feature type="region of interest" description="Disordered" evidence="14">
    <location>
        <begin position="488"/>
        <end position="511"/>
    </location>
</feature>
<gene>
    <name evidence="17" type="ORF">O3G_MSEX007024</name>
</gene>
<keyword evidence="8 12" id="KW-0863">Zinc-finger</keyword>
<dbReference type="Pfam" id="PF02178">
    <property type="entry name" value="AT_hook"/>
    <property type="match status" value="2"/>
</dbReference>
<dbReference type="FunFam" id="3.30.160.60:FF:000446">
    <property type="entry name" value="Zinc finger protein"/>
    <property type="match status" value="1"/>
</dbReference>
<feature type="domain" description="C2H2-type" evidence="15">
    <location>
        <begin position="334"/>
        <end position="361"/>
    </location>
</feature>
<dbReference type="FunFam" id="3.30.160.60:FF:000303">
    <property type="entry name" value="Zinc finger protein 41"/>
    <property type="match status" value="1"/>
</dbReference>
<evidence type="ECO:0000256" key="11">
    <source>
        <dbReference type="ARBA" id="ARBA00023242"/>
    </source>
</evidence>
<dbReference type="SUPFAM" id="SSF57716">
    <property type="entry name" value="Glucocorticoid receptor-like (DNA-binding domain)"/>
    <property type="match status" value="1"/>
</dbReference>
<accession>A0A922CM21</accession>
<dbReference type="PANTHER" id="PTHR16515:SF66">
    <property type="entry name" value="C2H2-TYPE DOMAIN-CONTAINING PROTEIN"/>
    <property type="match status" value="1"/>
</dbReference>
<evidence type="ECO:0000256" key="7">
    <source>
        <dbReference type="ARBA" id="ARBA00022737"/>
    </source>
</evidence>